<protein>
    <submittedName>
        <fullName evidence="1">Uncharacterized protein</fullName>
    </submittedName>
</protein>
<dbReference type="AlphaFoldDB" id="L8PBC0"/>
<reference evidence="1 2" key="1">
    <citation type="journal article" date="2013" name="Genome Announc.">
        <title>Draft Genome Sequence of Streptomyces viridochromogenes Strain Tu57, Producer of Avilamycin.</title>
        <authorList>
            <person name="Gruning B.A."/>
            <person name="Erxleben A."/>
            <person name="Hahnlein A."/>
            <person name="Gunther S."/>
        </authorList>
    </citation>
    <scope>NUCLEOTIDE SEQUENCE [LARGE SCALE GENOMIC DNA]</scope>
    <source>
        <strain evidence="1 2">Tue57</strain>
    </source>
</reference>
<comment type="caution">
    <text evidence="1">The sequence shown here is derived from an EMBL/GenBank/DDBJ whole genome shotgun (WGS) entry which is preliminary data.</text>
</comment>
<dbReference type="Proteomes" id="UP000011205">
    <property type="component" value="Unassembled WGS sequence"/>
</dbReference>
<proteinExistence type="predicted"/>
<evidence type="ECO:0000313" key="2">
    <source>
        <dbReference type="Proteomes" id="UP000011205"/>
    </source>
</evidence>
<evidence type="ECO:0000313" key="1">
    <source>
        <dbReference type="EMBL" id="ELS54896.1"/>
    </source>
</evidence>
<sequence>MVDPELGESFQLEAIGGWLLLEEALPEMSEVQTDRIRDCKVRSRAEPSRAEQAARDTASGLLLEVVY</sequence>
<gene>
    <name evidence="1" type="ORF">STVIR_4077</name>
</gene>
<accession>L8PBC0</accession>
<organism evidence="1 2">
    <name type="scientific">Streptomyces viridochromogenes Tue57</name>
    <dbReference type="NCBI Taxonomy" id="1160705"/>
    <lineage>
        <taxon>Bacteria</taxon>
        <taxon>Bacillati</taxon>
        <taxon>Actinomycetota</taxon>
        <taxon>Actinomycetes</taxon>
        <taxon>Kitasatosporales</taxon>
        <taxon>Streptomycetaceae</taxon>
        <taxon>Streptomyces</taxon>
    </lineage>
</organism>
<name>L8PBC0_STRVR</name>
<dbReference type="EMBL" id="AMLP01000124">
    <property type="protein sequence ID" value="ELS54896.1"/>
    <property type="molecule type" value="Genomic_DNA"/>
</dbReference>